<dbReference type="Gene3D" id="3.50.50.60">
    <property type="entry name" value="FAD/NAD(P)-binding domain"/>
    <property type="match status" value="2"/>
</dbReference>
<dbReference type="RefSeq" id="WP_058292145.1">
    <property type="nucleotide sequence ID" value="NZ_JGYD01000010.1"/>
</dbReference>
<dbReference type="PANTHER" id="PTHR48105">
    <property type="entry name" value="THIOREDOXIN REDUCTASE 1-RELATED-RELATED"/>
    <property type="match status" value="1"/>
</dbReference>
<evidence type="ECO:0000259" key="4">
    <source>
        <dbReference type="Pfam" id="PF07992"/>
    </source>
</evidence>
<comment type="subunit">
    <text evidence="3">Homodimer.</text>
</comment>
<reference evidence="5 6" key="1">
    <citation type="journal article" date="2015" name="Sci. Rep.">
        <title>A comparative genomics and reductive dehalogenase gene transcription study of two chloroethene-respiring bacteria, Dehalococcoides mccartyi strains MB and 11a.</title>
        <authorList>
            <person name="Low A."/>
            <person name="Shen Z."/>
            <person name="Cheng D."/>
            <person name="Rogers M.J."/>
            <person name="Lee P.K."/>
            <person name="He J."/>
        </authorList>
    </citation>
    <scope>NUCLEOTIDE SEQUENCE [LARGE SCALE GENOMIC DNA]</scope>
    <source>
        <strain evidence="5 6">MB</strain>
    </source>
</reference>
<sequence length="306" mass="32523">MSPLLYDVIIIGGGPAGLTAALYTGRAKLKTLVIERAFIGGQITRSEKVDNYPGFPEGITGFDLTQQMQIQAEKYGAEITSAEVTALNKAKDSFEISTEAGKLNGRCIIICGGTERNKLGVPGEEEFSGRGVSYCATCDAPFYNDKVVAAVGGGNMAIYEALHLSEFAKKVYLIHRRQGFRADAVLVDKAKSKGNIEMVMDTVITAINGKDSIQSLSLNNLKTQKTSDLPVNGLFVAVGLQPNIAYLKGVVDMDKNGSILVNDQMETSVSGILCAGDIRSGSIRQVISAAGDGAVAALSAKRYLDR</sequence>
<dbReference type="Pfam" id="PF07992">
    <property type="entry name" value="Pyr_redox_2"/>
    <property type="match status" value="1"/>
</dbReference>
<dbReference type="GO" id="GO:0004791">
    <property type="term" value="F:thioredoxin-disulfide reductase (NADPH) activity"/>
    <property type="evidence" value="ECO:0007669"/>
    <property type="project" value="UniProtKB-UniRule"/>
</dbReference>
<evidence type="ECO:0000256" key="1">
    <source>
        <dbReference type="ARBA" id="ARBA00022630"/>
    </source>
</evidence>
<dbReference type="PRINTS" id="PR00469">
    <property type="entry name" value="PNDRDTASEII"/>
</dbReference>
<dbReference type="PATRIC" id="fig|61435.5.peg.277"/>
<evidence type="ECO:0000313" key="6">
    <source>
        <dbReference type="Proteomes" id="UP000053577"/>
    </source>
</evidence>
<dbReference type="InterPro" id="IPR005982">
    <property type="entry name" value="Thioredox_Rdtase"/>
</dbReference>
<name>A0A0V8M4V9_9CHLR</name>
<evidence type="ECO:0000256" key="3">
    <source>
        <dbReference type="RuleBase" id="RU003880"/>
    </source>
</evidence>
<dbReference type="AlphaFoldDB" id="A0A0V8M4V9"/>
<dbReference type="GO" id="GO:0019430">
    <property type="term" value="P:removal of superoxide radicals"/>
    <property type="evidence" value="ECO:0007669"/>
    <property type="project" value="UniProtKB-UniRule"/>
</dbReference>
<evidence type="ECO:0000313" key="5">
    <source>
        <dbReference type="EMBL" id="KSV18649.1"/>
    </source>
</evidence>
<keyword evidence="2 3" id="KW-0560">Oxidoreductase</keyword>
<accession>A0A0V8M4V9</accession>
<dbReference type="PRINTS" id="PR00368">
    <property type="entry name" value="FADPNR"/>
</dbReference>
<dbReference type="Proteomes" id="UP000053577">
    <property type="component" value="Unassembled WGS sequence"/>
</dbReference>
<feature type="domain" description="FAD/NAD(P)-binding" evidence="4">
    <location>
        <begin position="6"/>
        <end position="293"/>
    </location>
</feature>
<gene>
    <name evidence="5" type="ORF">DA01_01360</name>
</gene>
<dbReference type="EMBL" id="JGYD01000010">
    <property type="protein sequence ID" value="KSV18649.1"/>
    <property type="molecule type" value="Genomic_DNA"/>
</dbReference>
<dbReference type="OrthoDB" id="9806179at2"/>
<dbReference type="GO" id="GO:0005737">
    <property type="term" value="C:cytoplasm"/>
    <property type="evidence" value="ECO:0007669"/>
    <property type="project" value="InterPro"/>
</dbReference>
<evidence type="ECO:0000256" key="2">
    <source>
        <dbReference type="ARBA" id="ARBA00023002"/>
    </source>
</evidence>
<dbReference type="InterPro" id="IPR023753">
    <property type="entry name" value="FAD/NAD-binding_dom"/>
</dbReference>
<keyword evidence="3" id="KW-0676">Redox-active center</keyword>
<keyword evidence="1 3" id="KW-0285">Flavoprotein</keyword>
<dbReference type="SUPFAM" id="SSF51905">
    <property type="entry name" value="FAD/NAD(P)-binding domain"/>
    <property type="match status" value="1"/>
</dbReference>
<comment type="similarity">
    <text evidence="3">Belongs to the class-II pyridine nucleotide-disulfide oxidoreductase family.</text>
</comment>
<proteinExistence type="inferred from homology"/>
<organism evidence="5 6">
    <name type="scientific">Dehalococcoides mccartyi</name>
    <dbReference type="NCBI Taxonomy" id="61435"/>
    <lineage>
        <taxon>Bacteria</taxon>
        <taxon>Bacillati</taxon>
        <taxon>Chloroflexota</taxon>
        <taxon>Dehalococcoidia</taxon>
        <taxon>Dehalococcoidales</taxon>
        <taxon>Dehalococcoidaceae</taxon>
        <taxon>Dehalococcoides</taxon>
    </lineage>
</organism>
<keyword evidence="3" id="KW-0274">FAD</keyword>
<dbReference type="EC" id="1.8.1.9" evidence="3"/>
<dbReference type="InterPro" id="IPR036188">
    <property type="entry name" value="FAD/NAD-bd_sf"/>
</dbReference>
<comment type="cofactor">
    <cofactor evidence="3">
        <name>FAD</name>
        <dbReference type="ChEBI" id="CHEBI:57692"/>
    </cofactor>
</comment>
<protein>
    <recommendedName>
        <fullName evidence="3">Thioredoxin reductase</fullName>
        <ecNumber evidence="3">1.8.1.9</ecNumber>
    </recommendedName>
</protein>
<dbReference type="NCBIfam" id="TIGR01292">
    <property type="entry name" value="TRX_reduct"/>
    <property type="match status" value="1"/>
</dbReference>
<comment type="caution">
    <text evidence="5">The sequence shown here is derived from an EMBL/GenBank/DDBJ whole genome shotgun (WGS) entry which is preliminary data.</text>
</comment>
<comment type="catalytic activity">
    <reaction evidence="3">
        <text>[thioredoxin]-dithiol + NADP(+) = [thioredoxin]-disulfide + NADPH + H(+)</text>
        <dbReference type="Rhea" id="RHEA:20345"/>
        <dbReference type="Rhea" id="RHEA-COMP:10698"/>
        <dbReference type="Rhea" id="RHEA-COMP:10700"/>
        <dbReference type="ChEBI" id="CHEBI:15378"/>
        <dbReference type="ChEBI" id="CHEBI:29950"/>
        <dbReference type="ChEBI" id="CHEBI:50058"/>
        <dbReference type="ChEBI" id="CHEBI:57783"/>
        <dbReference type="ChEBI" id="CHEBI:58349"/>
        <dbReference type="EC" id="1.8.1.9"/>
    </reaction>
</comment>
<dbReference type="InterPro" id="IPR050097">
    <property type="entry name" value="Ferredoxin-NADP_redctase_2"/>
</dbReference>